<dbReference type="AlphaFoldDB" id="C4GD65"/>
<keyword evidence="3" id="KW-1185">Reference proteome</keyword>
<protein>
    <submittedName>
        <fullName evidence="2">Uncharacterized protein</fullName>
    </submittedName>
</protein>
<evidence type="ECO:0000313" key="3">
    <source>
        <dbReference type="Proteomes" id="UP000003494"/>
    </source>
</evidence>
<feature type="transmembrane region" description="Helical" evidence="1">
    <location>
        <begin position="14"/>
        <end position="35"/>
    </location>
</feature>
<name>C4GD65_9FIRM</name>
<keyword evidence="1" id="KW-0472">Membrane</keyword>
<comment type="caution">
    <text evidence="2">The sequence shown here is derived from an EMBL/GenBank/DDBJ whole genome shotgun (WGS) entry which is preliminary data.</text>
</comment>
<keyword evidence="1" id="KW-0812">Transmembrane</keyword>
<gene>
    <name evidence="2" type="ORF">GCWU000342_01910</name>
</gene>
<accession>C4GD65</accession>
<sequence length="46" mass="5375">MSYRYLGKTKVEKFLLSLIIIISVLVIILVDYDCLRFLYKGFSKGN</sequence>
<evidence type="ECO:0000256" key="1">
    <source>
        <dbReference type="SAM" id="Phobius"/>
    </source>
</evidence>
<reference evidence="2" key="1">
    <citation type="submission" date="2009-04" db="EMBL/GenBank/DDBJ databases">
        <authorList>
            <person name="Weinstock G."/>
            <person name="Sodergren E."/>
            <person name="Clifton S."/>
            <person name="Fulton L."/>
            <person name="Fulton B."/>
            <person name="Courtney L."/>
            <person name="Fronick C."/>
            <person name="Harrison M."/>
            <person name="Strong C."/>
            <person name="Farmer C."/>
            <person name="Delahaunty K."/>
            <person name="Markovic C."/>
            <person name="Hall O."/>
            <person name="Minx P."/>
            <person name="Tomlinson C."/>
            <person name="Mitreva M."/>
            <person name="Nelson J."/>
            <person name="Hou S."/>
            <person name="Wollam A."/>
            <person name="Pepin K.H."/>
            <person name="Johnson M."/>
            <person name="Bhonagiri V."/>
            <person name="Nash W.E."/>
            <person name="Warren W."/>
            <person name="Chinwalla A."/>
            <person name="Mardis E.R."/>
            <person name="Wilson R.K."/>
        </authorList>
    </citation>
    <scope>NUCLEOTIDE SEQUENCE [LARGE SCALE GENOMIC DNA]</scope>
    <source>
        <strain evidence="2">DSM 14600</strain>
    </source>
</reference>
<evidence type="ECO:0000313" key="2">
    <source>
        <dbReference type="EMBL" id="EEP27915.1"/>
    </source>
</evidence>
<dbReference type="Proteomes" id="UP000003494">
    <property type="component" value="Unassembled WGS sequence"/>
</dbReference>
<dbReference type="EMBL" id="ACIP02000004">
    <property type="protein sequence ID" value="EEP27915.1"/>
    <property type="molecule type" value="Genomic_DNA"/>
</dbReference>
<proteinExistence type="predicted"/>
<keyword evidence="1" id="KW-1133">Transmembrane helix</keyword>
<dbReference type="HOGENOM" id="CLU_3188997_0_0_9"/>
<organism evidence="2 3">
    <name type="scientific">Shuttleworthella satelles DSM 14600</name>
    <dbReference type="NCBI Taxonomy" id="626523"/>
    <lineage>
        <taxon>Bacteria</taxon>
        <taxon>Bacillati</taxon>
        <taxon>Bacillota</taxon>
        <taxon>Clostridia</taxon>
        <taxon>Lachnospirales</taxon>
        <taxon>Lachnospiraceae</taxon>
        <taxon>Shuttleworthella</taxon>
    </lineage>
</organism>